<reference evidence="8 9" key="1">
    <citation type="journal article" date="2014" name="Int. J. Syst. Evol. Microbiol.">
        <title>Complete genome sequence of Corynebacterium casei LMG S-19264T (=DSM 44701T), isolated from a smear-ripened cheese.</title>
        <authorList>
            <consortium name="US DOE Joint Genome Institute (JGI-PGF)"/>
            <person name="Walter F."/>
            <person name="Albersmeier A."/>
            <person name="Kalinowski J."/>
            <person name="Ruckert C."/>
        </authorList>
    </citation>
    <scope>NUCLEOTIDE SEQUENCE [LARGE SCALE GENOMIC DNA]</scope>
    <source>
        <strain evidence="8 9">KCTC 12866</strain>
    </source>
</reference>
<name>A0A8J3D5W4_9BACT</name>
<evidence type="ECO:0000313" key="9">
    <source>
        <dbReference type="Proteomes" id="UP000598271"/>
    </source>
</evidence>
<organism evidence="8 9">
    <name type="scientific">Persicitalea jodogahamensis</name>
    <dbReference type="NCBI Taxonomy" id="402147"/>
    <lineage>
        <taxon>Bacteria</taxon>
        <taxon>Pseudomonadati</taxon>
        <taxon>Bacteroidota</taxon>
        <taxon>Cytophagia</taxon>
        <taxon>Cytophagales</taxon>
        <taxon>Spirosomataceae</taxon>
        <taxon>Persicitalea</taxon>
    </lineage>
</organism>
<dbReference type="Pfam" id="PF04138">
    <property type="entry name" value="GtrA_DPMS_TM"/>
    <property type="match status" value="1"/>
</dbReference>
<dbReference type="Proteomes" id="UP000598271">
    <property type="component" value="Unassembled WGS sequence"/>
</dbReference>
<keyword evidence="9" id="KW-1185">Reference proteome</keyword>
<protein>
    <recommendedName>
        <fullName evidence="7">GtrA/DPMS transmembrane domain-containing protein</fullName>
    </recommendedName>
</protein>
<proteinExistence type="inferred from homology"/>
<dbReference type="PANTHER" id="PTHR38459">
    <property type="entry name" value="PROPHAGE BACTOPRENOL-LINKED GLUCOSE TRANSLOCASE HOMOLOG"/>
    <property type="match status" value="1"/>
</dbReference>
<evidence type="ECO:0000256" key="2">
    <source>
        <dbReference type="ARBA" id="ARBA00009399"/>
    </source>
</evidence>
<keyword evidence="3 6" id="KW-0812">Transmembrane</keyword>
<dbReference type="EMBL" id="BMXF01000004">
    <property type="protein sequence ID" value="GHB79707.1"/>
    <property type="molecule type" value="Genomic_DNA"/>
</dbReference>
<evidence type="ECO:0000256" key="5">
    <source>
        <dbReference type="ARBA" id="ARBA00023136"/>
    </source>
</evidence>
<comment type="similarity">
    <text evidence="2">Belongs to the GtrA family.</text>
</comment>
<feature type="transmembrane region" description="Helical" evidence="6">
    <location>
        <begin position="137"/>
        <end position="154"/>
    </location>
</feature>
<dbReference type="InterPro" id="IPR051401">
    <property type="entry name" value="GtrA_CellWall_Glycosyl"/>
</dbReference>
<accession>A0A8J3D5W4</accession>
<keyword evidence="4 6" id="KW-1133">Transmembrane helix</keyword>
<dbReference type="RefSeq" id="WP_189566074.1">
    <property type="nucleotide sequence ID" value="NZ_BMXF01000004.1"/>
</dbReference>
<feature type="transmembrane region" description="Helical" evidence="6">
    <location>
        <begin position="107"/>
        <end position="131"/>
    </location>
</feature>
<comment type="subcellular location">
    <subcellularLocation>
        <location evidence="1">Membrane</location>
        <topology evidence="1">Multi-pass membrane protein</topology>
    </subcellularLocation>
</comment>
<dbReference type="GO" id="GO:0005886">
    <property type="term" value="C:plasma membrane"/>
    <property type="evidence" value="ECO:0007669"/>
    <property type="project" value="TreeGrafter"/>
</dbReference>
<dbReference type="InterPro" id="IPR007267">
    <property type="entry name" value="GtrA_DPMS_TM"/>
</dbReference>
<dbReference type="GO" id="GO:0000271">
    <property type="term" value="P:polysaccharide biosynthetic process"/>
    <property type="evidence" value="ECO:0007669"/>
    <property type="project" value="InterPro"/>
</dbReference>
<sequence>MTSGLTKLINWGLQTFYPIFRRWLPFQVYAYLAVGAANTALNIVLFVLFYQFILPQPGVYFQEYLVASYTIALLIAFLLTIVSGFWLSKNFAFKDSGNDSDVAKKQLGKYFIVVAQGLGSDYLILKALIVFADMHPTVAKIISTTVVLTLNFLLQKYFTFRVKKPSENQPG</sequence>
<feature type="transmembrane region" description="Helical" evidence="6">
    <location>
        <begin position="28"/>
        <end position="53"/>
    </location>
</feature>
<evidence type="ECO:0000256" key="6">
    <source>
        <dbReference type="SAM" id="Phobius"/>
    </source>
</evidence>
<evidence type="ECO:0000256" key="3">
    <source>
        <dbReference type="ARBA" id="ARBA00022692"/>
    </source>
</evidence>
<comment type="caution">
    <text evidence="8">The sequence shown here is derived from an EMBL/GenBank/DDBJ whole genome shotgun (WGS) entry which is preliminary data.</text>
</comment>
<evidence type="ECO:0000256" key="1">
    <source>
        <dbReference type="ARBA" id="ARBA00004141"/>
    </source>
</evidence>
<dbReference type="PANTHER" id="PTHR38459:SF1">
    <property type="entry name" value="PROPHAGE BACTOPRENOL-LINKED GLUCOSE TRANSLOCASE HOMOLOG"/>
    <property type="match status" value="1"/>
</dbReference>
<evidence type="ECO:0000313" key="8">
    <source>
        <dbReference type="EMBL" id="GHB79707.1"/>
    </source>
</evidence>
<keyword evidence="5 6" id="KW-0472">Membrane</keyword>
<dbReference type="AlphaFoldDB" id="A0A8J3D5W4"/>
<feature type="transmembrane region" description="Helical" evidence="6">
    <location>
        <begin position="65"/>
        <end position="87"/>
    </location>
</feature>
<feature type="domain" description="GtrA/DPMS transmembrane" evidence="7">
    <location>
        <begin position="31"/>
        <end position="160"/>
    </location>
</feature>
<gene>
    <name evidence="8" type="ORF">GCM10007390_37300</name>
</gene>
<evidence type="ECO:0000256" key="4">
    <source>
        <dbReference type="ARBA" id="ARBA00022989"/>
    </source>
</evidence>
<evidence type="ECO:0000259" key="7">
    <source>
        <dbReference type="Pfam" id="PF04138"/>
    </source>
</evidence>